<organism evidence="1">
    <name type="scientific">marine sediment metagenome</name>
    <dbReference type="NCBI Taxonomy" id="412755"/>
    <lineage>
        <taxon>unclassified sequences</taxon>
        <taxon>metagenomes</taxon>
        <taxon>ecological metagenomes</taxon>
    </lineage>
</organism>
<dbReference type="EMBL" id="LAZR01008906">
    <property type="protein sequence ID" value="KKM75834.1"/>
    <property type="molecule type" value="Genomic_DNA"/>
</dbReference>
<name>A0A0F9K1D1_9ZZZZ</name>
<gene>
    <name evidence="1" type="ORF">LCGC14_1386260</name>
</gene>
<comment type="caution">
    <text evidence="1">The sequence shown here is derived from an EMBL/GenBank/DDBJ whole genome shotgun (WGS) entry which is preliminary data.</text>
</comment>
<reference evidence="1" key="1">
    <citation type="journal article" date="2015" name="Nature">
        <title>Complex archaea that bridge the gap between prokaryotes and eukaryotes.</title>
        <authorList>
            <person name="Spang A."/>
            <person name="Saw J.H."/>
            <person name="Jorgensen S.L."/>
            <person name="Zaremba-Niedzwiedzka K."/>
            <person name="Martijn J."/>
            <person name="Lind A.E."/>
            <person name="van Eijk R."/>
            <person name="Schleper C."/>
            <person name="Guy L."/>
            <person name="Ettema T.J."/>
        </authorList>
    </citation>
    <scope>NUCLEOTIDE SEQUENCE</scope>
</reference>
<evidence type="ECO:0000313" key="1">
    <source>
        <dbReference type="EMBL" id="KKM75834.1"/>
    </source>
</evidence>
<accession>A0A0F9K1D1</accession>
<sequence length="95" mass="10290">MALAPYYTGDNVPLKFVVTDASGDTYPTSAAISIIKPNNLVVGPYDARVEGNEVSYAMLNADTDQEGSYSAYFRVILPGDLARTHKIDFTVIKSP</sequence>
<proteinExistence type="predicted"/>
<protein>
    <submittedName>
        <fullName evidence="1">Uncharacterized protein</fullName>
    </submittedName>
</protein>
<dbReference type="AlphaFoldDB" id="A0A0F9K1D1"/>